<gene>
    <name evidence="16" type="ORF">SPAPADRAFT_58844</name>
</gene>
<sequence length="328" mass="36414">MSDSAAAKPAGRTILASTIAKPYIEEVTKGVQALDFTPKLVGLLANDDPAAQMYASWTGKTCESLGFHYEVVNVNKNDLEATLIRANKDPSIHGIMVYFPVFGDKQDQYLQQLIAPEKDVEGLNFLYYHNLYHNVRFLDPPHNQQKSILPCTPLAMVKILEYLGVYNTILHYGNRLYGKKVLVVNRSEIVGRPLAALLANDGATVYSVDINNVQQFTRGDDLSEHRHKVIDLDPSEASLEKLVPTCDVIITGVPSDSYKFPTELVRHGTVVINFSSSKNFNDDIKLKAGLYVPSIGKVTIAILLRNLLRLIDNERIRKEKTAAEAASS</sequence>
<dbReference type="InterPro" id="IPR046346">
    <property type="entry name" value="Aminoacid_DH-like_N_sf"/>
</dbReference>
<evidence type="ECO:0000256" key="7">
    <source>
        <dbReference type="ARBA" id="ARBA00023002"/>
    </source>
</evidence>
<evidence type="ECO:0000256" key="3">
    <source>
        <dbReference type="ARBA" id="ARBA00011738"/>
    </source>
</evidence>
<name>G3AE97_SPAPN</name>
<keyword evidence="4" id="KW-0963">Cytoplasm</keyword>
<accession>G3AE97</accession>
<evidence type="ECO:0000256" key="5">
    <source>
        <dbReference type="ARBA" id="ARBA00022563"/>
    </source>
</evidence>
<dbReference type="GO" id="GO:0006164">
    <property type="term" value="P:purine nucleotide biosynthetic process"/>
    <property type="evidence" value="ECO:0007669"/>
    <property type="project" value="UniProtKB-KW"/>
</dbReference>
<dbReference type="GO" id="GO:0009113">
    <property type="term" value="P:purine nucleobase biosynthetic process"/>
    <property type="evidence" value="ECO:0007669"/>
    <property type="project" value="EnsemblFungi"/>
</dbReference>
<dbReference type="FunCoup" id="G3AE97">
    <property type="interactions" value="286"/>
</dbReference>
<evidence type="ECO:0000256" key="4">
    <source>
        <dbReference type="ARBA" id="ARBA00022490"/>
    </source>
</evidence>
<dbReference type="GeneID" id="18872641"/>
<dbReference type="EMBL" id="GL996499">
    <property type="protein sequence ID" value="EGW35631.1"/>
    <property type="molecule type" value="Genomic_DNA"/>
</dbReference>
<organism evidence="17">
    <name type="scientific">Spathaspora passalidarum (strain NRRL Y-27907 / 11-Y1)</name>
    <dbReference type="NCBI Taxonomy" id="619300"/>
    <lineage>
        <taxon>Eukaryota</taxon>
        <taxon>Fungi</taxon>
        <taxon>Dikarya</taxon>
        <taxon>Ascomycota</taxon>
        <taxon>Saccharomycotina</taxon>
        <taxon>Pichiomycetes</taxon>
        <taxon>Debaryomycetaceae</taxon>
        <taxon>Spathaspora</taxon>
    </lineage>
</organism>
<evidence type="ECO:0000256" key="11">
    <source>
        <dbReference type="ARBA" id="ARBA00061364"/>
    </source>
</evidence>
<dbReference type="HOGENOM" id="CLU_031413_0_0_1"/>
<keyword evidence="6" id="KW-0658">Purine biosynthesis</keyword>
<evidence type="ECO:0000259" key="14">
    <source>
        <dbReference type="Pfam" id="PF00763"/>
    </source>
</evidence>
<dbReference type="GO" id="GO:0006730">
    <property type="term" value="P:one-carbon metabolic process"/>
    <property type="evidence" value="ECO:0007669"/>
    <property type="project" value="UniProtKB-KW"/>
</dbReference>
<evidence type="ECO:0000256" key="12">
    <source>
        <dbReference type="ARBA" id="ARBA00066980"/>
    </source>
</evidence>
<dbReference type="FunFam" id="3.40.50.720:FF:000255">
    <property type="entry name" value="Methylenetetrahydrofolate dehydrogenase"/>
    <property type="match status" value="1"/>
</dbReference>
<comment type="similarity">
    <text evidence="11">Belongs to the tetrahydrofolate dehydrogenase/cyclohydrolase family.</text>
</comment>
<dbReference type="GO" id="GO:0005634">
    <property type="term" value="C:nucleus"/>
    <property type="evidence" value="ECO:0007669"/>
    <property type="project" value="UniProtKB-SubCell"/>
</dbReference>
<dbReference type="STRING" id="619300.G3AE97"/>
<dbReference type="InParanoid" id="G3AE97"/>
<dbReference type="Pfam" id="PF00763">
    <property type="entry name" value="THF_DHG_CYH"/>
    <property type="match status" value="1"/>
</dbReference>
<keyword evidence="17" id="KW-1185">Reference proteome</keyword>
<evidence type="ECO:0000256" key="6">
    <source>
        <dbReference type="ARBA" id="ARBA00022755"/>
    </source>
</evidence>
<dbReference type="FunFam" id="3.40.50.10860:FF:000012">
    <property type="entry name" value="Methylenetetrahydrofolate dehydrogenase [NAD(+)]"/>
    <property type="match status" value="1"/>
</dbReference>
<dbReference type="Gene3D" id="3.40.50.720">
    <property type="entry name" value="NAD(P)-binding Rossmann-like Domain"/>
    <property type="match status" value="1"/>
</dbReference>
<dbReference type="AlphaFoldDB" id="G3AE97"/>
<dbReference type="PANTHER" id="PTHR48099:SF3">
    <property type="entry name" value="METHYLENETETRAHYDROFOLATE DEHYDROGENASE [NAD(+)]"/>
    <property type="match status" value="1"/>
</dbReference>
<dbReference type="InterPro" id="IPR036291">
    <property type="entry name" value="NAD(P)-bd_dom_sf"/>
</dbReference>
<dbReference type="InterPro" id="IPR020630">
    <property type="entry name" value="THF_DH/CycHdrlase_cat_dom"/>
</dbReference>
<dbReference type="GO" id="GO:0004488">
    <property type="term" value="F:methylenetetrahydrofolate dehydrogenase (NADP+) activity"/>
    <property type="evidence" value="ECO:0007669"/>
    <property type="project" value="InterPro"/>
</dbReference>
<dbReference type="RefSeq" id="XP_007373043.1">
    <property type="nucleotide sequence ID" value="XM_007372981.1"/>
</dbReference>
<keyword evidence="7" id="KW-0560">Oxidoreductase</keyword>
<proteinExistence type="inferred from homology"/>
<feature type="domain" description="Tetrahydrofolate dehydrogenase/cyclohydrolase NAD(P)-binding" evidence="15">
    <location>
        <begin position="150"/>
        <end position="213"/>
    </location>
</feature>
<dbReference type="EC" id="1.5.1.15" evidence="12"/>
<dbReference type="PRINTS" id="PR00085">
    <property type="entry name" value="THFDHDRGNASE"/>
</dbReference>
<evidence type="ECO:0000256" key="8">
    <source>
        <dbReference type="ARBA" id="ARBA00023027"/>
    </source>
</evidence>
<dbReference type="Pfam" id="PF02882">
    <property type="entry name" value="THF_DHG_CYH_C"/>
    <property type="match status" value="1"/>
</dbReference>
<comment type="subunit">
    <text evidence="3">Homodimer.</text>
</comment>
<keyword evidence="9" id="KW-0539">Nucleus</keyword>
<dbReference type="SUPFAM" id="SSF53223">
    <property type="entry name" value="Aminoacid dehydrogenase-like, N-terminal domain"/>
    <property type="match status" value="1"/>
</dbReference>
<dbReference type="Proteomes" id="UP000000709">
    <property type="component" value="Unassembled WGS sequence"/>
</dbReference>
<keyword evidence="5" id="KW-0554">One-carbon metabolism</keyword>
<protein>
    <recommendedName>
        <fullName evidence="13">Methylenetetrahydrofolate dehydrogenase [NAD(+)]</fullName>
        <ecNumber evidence="12">1.5.1.15</ecNumber>
    </recommendedName>
</protein>
<evidence type="ECO:0000256" key="10">
    <source>
        <dbReference type="ARBA" id="ARBA00053076"/>
    </source>
</evidence>
<dbReference type="GO" id="GO:0005829">
    <property type="term" value="C:cytosol"/>
    <property type="evidence" value="ECO:0007669"/>
    <property type="project" value="EnsemblFungi"/>
</dbReference>
<evidence type="ECO:0000313" key="16">
    <source>
        <dbReference type="EMBL" id="EGW35631.1"/>
    </source>
</evidence>
<feature type="domain" description="Tetrahydrofolate dehydrogenase/cyclohydrolase catalytic" evidence="14">
    <location>
        <begin position="16"/>
        <end position="121"/>
    </location>
</feature>
<dbReference type="OrthoDB" id="41403at2759"/>
<dbReference type="Gene3D" id="3.40.50.10860">
    <property type="entry name" value="Leucine Dehydrogenase, chain A, domain 1"/>
    <property type="match status" value="1"/>
</dbReference>
<dbReference type="eggNOG" id="KOG0089">
    <property type="taxonomic scope" value="Eukaryota"/>
</dbReference>
<evidence type="ECO:0000313" key="17">
    <source>
        <dbReference type="Proteomes" id="UP000000709"/>
    </source>
</evidence>
<evidence type="ECO:0000256" key="2">
    <source>
        <dbReference type="ARBA" id="ARBA00004496"/>
    </source>
</evidence>
<dbReference type="PANTHER" id="PTHR48099">
    <property type="entry name" value="C-1-TETRAHYDROFOLATE SYNTHASE, CYTOPLASMIC-RELATED"/>
    <property type="match status" value="1"/>
</dbReference>
<dbReference type="KEGG" id="spaa:SPAPADRAFT_58844"/>
<dbReference type="OMA" id="CKVITAE"/>
<dbReference type="SUPFAM" id="SSF51735">
    <property type="entry name" value="NAD(P)-binding Rossmann-fold domains"/>
    <property type="match status" value="1"/>
</dbReference>
<comment type="subcellular location">
    <subcellularLocation>
        <location evidence="2">Cytoplasm</location>
    </subcellularLocation>
    <subcellularLocation>
        <location evidence="1">Nucleus</location>
    </subcellularLocation>
</comment>
<evidence type="ECO:0000259" key="15">
    <source>
        <dbReference type="Pfam" id="PF02882"/>
    </source>
</evidence>
<evidence type="ECO:0000256" key="9">
    <source>
        <dbReference type="ARBA" id="ARBA00023242"/>
    </source>
</evidence>
<dbReference type="GO" id="GO:0004487">
    <property type="term" value="F:methylenetetrahydrofolate dehydrogenase (NAD+) activity"/>
    <property type="evidence" value="ECO:0007669"/>
    <property type="project" value="UniProtKB-EC"/>
</dbReference>
<reference evidence="16 17" key="1">
    <citation type="journal article" date="2011" name="Proc. Natl. Acad. Sci. U.S.A.">
        <title>Comparative genomics of xylose-fermenting fungi for enhanced biofuel production.</title>
        <authorList>
            <person name="Wohlbach D.J."/>
            <person name="Kuo A."/>
            <person name="Sato T.K."/>
            <person name="Potts K.M."/>
            <person name="Salamov A.A."/>
            <person name="LaButti K.M."/>
            <person name="Sun H."/>
            <person name="Clum A."/>
            <person name="Pangilinan J.L."/>
            <person name="Lindquist E.A."/>
            <person name="Lucas S."/>
            <person name="Lapidus A."/>
            <person name="Jin M."/>
            <person name="Gunawan C."/>
            <person name="Balan V."/>
            <person name="Dale B.E."/>
            <person name="Jeffries T.W."/>
            <person name="Zinkel R."/>
            <person name="Barry K.W."/>
            <person name="Grigoriev I.V."/>
            <person name="Gasch A.P."/>
        </authorList>
    </citation>
    <scope>NUCLEOTIDE SEQUENCE [LARGE SCALE GENOMIC DNA]</scope>
    <source>
        <strain evidence="17">NRRL Y-27907 / 11-Y1</strain>
    </source>
</reference>
<keyword evidence="8" id="KW-0520">NAD</keyword>
<dbReference type="GO" id="GO:0009396">
    <property type="term" value="P:folic acid-containing compound biosynthetic process"/>
    <property type="evidence" value="ECO:0007669"/>
    <property type="project" value="EnsemblFungi"/>
</dbReference>
<evidence type="ECO:0000256" key="13">
    <source>
        <dbReference type="ARBA" id="ARBA00074830"/>
    </source>
</evidence>
<dbReference type="InterPro" id="IPR020631">
    <property type="entry name" value="THF_DH/CycHdrlase_NAD-bd_dom"/>
</dbReference>
<evidence type="ECO:0000256" key="1">
    <source>
        <dbReference type="ARBA" id="ARBA00004123"/>
    </source>
</evidence>
<comment type="function">
    <text evidence="10">Catalyzes oxidation of cytoplasmic one-carbon units for purine biosynthesis.</text>
</comment>
<dbReference type="InterPro" id="IPR000672">
    <property type="entry name" value="THF_DH/CycHdrlase"/>
</dbReference>